<gene>
    <name evidence="9" type="ORF">R9X50_00081800</name>
</gene>
<dbReference type="Pfam" id="PF00443">
    <property type="entry name" value="UCH"/>
    <property type="match status" value="1"/>
</dbReference>
<name>A0AAQ3R7J3_9PEZI</name>
<evidence type="ECO:0000256" key="2">
    <source>
        <dbReference type="ARBA" id="ARBA00012759"/>
    </source>
</evidence>
<dbReference type="InterPro" id="IPR044635">
    <property type="entry name" value="UBP14-like"/>
</dbReference>
<dbReference type="InterPro" id="IPR038765">
    <property type="entry name" value="Papain-like_cys_pep_sf"/>
</dbReference>
<dbReference type="EC" id="3.4.19.12" evidence="2"/>
<accession>A0AAQ3R7J3</accession>
<protein>
    <recommendedName>
        <fullName evidence="2">ubiquitinyl hydrolase 1</fullName>
        <ecNumber evidence="2">3.4.19.12</ecNumber>
    </recommendedName>
</protein>
<dbReference type="SUPFAM" id="SSF54001">
    <property type="entry name" value="Cysteine proteinases"/>
    <property type="match status" value="1"/>
</dbReference>
<dbReference type="AlphaFoldDB" id="A0AAQ3R7J3"/>
<evidence type="ECO:0000256" key="6">
    <source>
        <dbReference type="ARBA" id="ARBA00022807"/>
    </source>
</evidence>
<organism evidence="9 10">
    <name type="scientific">Acrodontium crateriforme</name>
    <dbReference type="NCBI Taxonomy" id="150365"/>
    <lineage>
        <taxon>Eukaryota</taxon>
        <taxon>Fungi</taxon>
        <taxon>Dikarya</taxon>
        <taxon>Ascomycota</taxon>
        <taxon>Pezizomycotina</taxon>
        <taxon>Dothideomycetes</taxon>
        <taxon>Dothideomycetidae</taxon>
        <taxon>Mycosphaerellales</taxon>
        <taxon>Teratosphaeriaceae</taxon>
        <taxon>Acrodontium</taxon>
    </lineage>
</organism>
<dbReference type="InterPro" id="IPR025305">
    <property type="entry name" value="UCH_repeat_domain"/>
</dbReference>
<dbReference type="PANTHER" id="PTHR43982:SF6">
    <property type="entry name" value="UBIQUITIN CARBOXYL-TERMINAL HYDROLASE 2-RELATED"/>
    <property type="match status" value="1"/>
</dbReference>
<dbReference type="GO" id="GO:0004843">
    <property type="term" value="F:cysteine-type deubiquitinase activity"/>
    <property type="evidence" value="ECO:0007669"/>
    <property type="project" value="UniProtKB-EC"/>
</dbReference>
<dbReference type="PROSITE" id="PS00973">
    <property type="entry name" value="USP_2"/>
    <property type="match status" value="1"/>
</dbReference>
<dbReference type="InterPro" id="IPR028889">
    <property type="entry name" value="USP"/>
</dbReference>
<reference evidence="9 10" key="1">
    <citation type="submission" date="2023-11" db="EMBL/GenBank/DDBJ databases">
        <title>An acidophilic fungus is an integral part of prey digestion in a carnivorous sundew plant.</title>
        <authorList>
            <person name="Tsai I.J."/>
        </authorList>
    </citation>
    <scope>NUCLEOTIDE SEQUENCE [LARGE SCALE GENOMIC DNA]</scope>
    <source>
        <strain evidence="9">169a</strain>
    </source>
</reference>
<evidence type="ECO:0000256" key="7">
    <source>
        <dbReference type="SAM" id="MobiDB-lite"/>
    </source>
</evidence>
<keyword evidence="10" id="KW-1185">Reference proteome</keyword>
<dbReference type="EMBL" id="CP138580">
    <property type="protein sequence ID" value="WPG98034.1"/>
    <property type="molecule type" value="Genomic_DNA"/>
</dbReference>
<evidence type="ECO:0000256" key="4">
    <source>
        <dbReference type="ARBA" id="ARBA00022786"/>
    </source>
</evidence>
<keyword evidence="3" id="KW-0645">Protease</keyword>
<dbReference type="GO" id="GO:0061136">
    <property type="term" value="P:regulation of proteasomal protein catabolic process"/>
    <property type="evidence" value="ECO:0007669"/>
    <property type="project" value="TreeGrafter"/>
</dbReference>
<proteinExistence type="predicted"/>
<dbReference type="PROSITE" id="PS00972">
    <property type="entry name" value="USP_1"/>
    <property type="match status" value="1"/>
</dbReference>
<evidence type="ECO:0000256" key="1">
    <source>
        <dbReference type="ARBA" id="ARBA00000707"/>
    </source>
</evidence>
<keyword evidence="4" id="KW-0833">Ubl conjugation pathway</keyword>
<dbReference type="InterPro" id="IPR001394">
    <property type="entry name" value="Peptidase_C19_UCH"/>
</dbReference>
<dbReference type="PANTHER" id="PTHR43982">
    <property type="entry name" value="UBIQUITIN CARBOXYL-TERMINAL HYDROLASE"/>
    <property type="match status" value="1"/>
</dbReference>
<dbReference type="InterPro" id="IPR018200">
    <property type="entry name" value="USP_CS"/>
</dbReference>
<evidence type="ECO:0000256" key="3">
    <source>
        <dbReference type="ARBA" id="ARBA00022670"/>
    </source>
</evidence>
<feature type="region of interest" description="Disordered" evidence="7">
    <location>
        <begin position="754"/>
        <end position="789"/>
    </location>
</feature>
<dbReference type="Proteomes" id="UP001303373">
    <property type="component" value="Chromosome 1"/>
</dbReference>
<dbReference type="GO" id="GO:0043161">
    <property type="term" value="P:proteasome-mediated ubiquitin-dependent protein catabolic process"/>
    <property type="evidence" value="ECO:0007669"/>
    <property type="project" value="InterPro"/>
</dbReference>
<dbReference type="GO" id="GO:0070628">
    <property type="term" value="F:proteasome binding"/>
    <property type="evidence" value="ECO:0007669"/>
    <property type="project" value="TreeGrafter"/>
</dbReference>
<sequence>MSAYGPGKTAPQIYQDFLLFDPIRGRPNLLIDYPTRVGEKPPLAASLGSCKHDYTTKVAQSILPPLDLRPDGSTHHKLAVICKKCRIHADIDINYAACINPCPNSDYPLHHFQRLPHDDLITAERIRYAWQCSAPQCKATLLISYRLSKITNEEKKLLTDPDNLKARYQEVLERDPTREGVREATPMEALSRLRKYIKDSLNPAHDKRSFPANNKRFMEAYGYMGQDCAGILKRLGFAYSESSWSLPNPAPLENRLQADGSSLRELLEDVSYELASWMYATASETGLSNPAGAEGWHSAERDVERTLAAQGYLRHVSSRRGAPNEELQYFASLGALPDFSDSLIAFVYDRQILCDPEDLPYYFECLQVISESRVTESLQMKVATLQSQDLVSRRDISAAYRHLGIDISSSQTLSDDRILEIFQARLVDLGPSAAEDARQALNRIGTARQSQRLLRTSHQSIDTYDDALSWFGNGVDANTPDDGIITIYTLRVNDHPRDKEIADKALSVIAKTRQSNYISNFLLTGNMESDTMSVDEALRHLNIEQRLEELDPTMLPILFESAESDRPGELTRKAIATIQQALANMNQTVKHSPDAWPVGLTSHGNTCYLNSLLQYYFSIKPLRDIVLNYDDYKLDTAPYENSPGSKKKERVGLLEIDLVEIKGGQRFAEDLRNLFERMIKDPGTAVRPEEDLVCRAFLPAKDYALLSSDIQEQAANEKPGPEEAVEESLIDFTPASNASSTTLQASVNGEDTDVAMKDAGLPPTPPASPGQRPAASFEEPDHAPPLTPRRLTFTKNEALEKAQENAKKQQDVYEVHDGAIVRLRSGMTPQGVTERQEQIDAITDLFTIEMVETTVTNGVAGKSKPLIDFTVQLNVPSEPVGIYSALDGFFDLQPQAEDPEIESFRSIHNLPPVLQISIPRIGHNGKESYKSLECVQLEDELFVDRYMNNDEILPVRRSCWAWRKQLRALQAEKREIAQNADGLDGPTSLTETANFLESISETDKLLEEVGIESIDVNGSLSTTLKAQAEKQAERVSALDTEINALQTHLNGQFNNMKTLKYRLAAVFIHRGSAGAGHYWIYIHDFANKIWRSYNDERVEEHTNLEDIFEAKIWSQGTPTYVAYVKDEVKEQYIQPVCRALDKASSPQAQQVQEMVQSKDVHMASDNQDVASGLVNEIGTAEWGGDRHENW</sequence>
<evidence type="ECO:0000313" key="10">
    <source>
        <dbReference type="Proteomes" id="UP001303373"/>
    </source>
</evidence>
<dbReference type="Gene3D" id="3.90.70.10">
    <property type="entry name" value="Cysteine proteinases"/>
    <property type="match status" value="1"/>
</dbReference>
<dbReference type="PROSITE" id="PS50235">
    <property type="entry name" value="USP_3"/>
    <property type="match status" value="1"/>
</dbReference>
<evidence type="ECO:0000313" key="9">
    <source>
        <dbReference type="EMBL" id="WPG98034.1"/>
    </source>
</evidence>
<dbReference type="GO" id="GO:0016579">
    <property type="term" value="P:protein deubiquitination"/>
    <property type="evidence" value="ECO:0007669"/>
    <property type="project" value="InterPro"/>
</dbReference>
<dbReference type="Pfam" id="PF13446">
    <property type="entry name" value="RPT"/>
    <property type="match status" value="2"/>
</dbReference>
<evidence type="ECO:0000259" key="8">
    <source>
        <dbReference type="PROSITE" id="PS50235"/>
    </source>
</evidence>
<evidence type="ECO:0000256" key="5">
    <source>
        <dbReference type="ARBA" id="ARBA00022801"/>
    </source>
</evidence>
<keyword evidence="6" id="KW-0788">Thiol protease</keyword>
<keyword evidence="5" id="KW-0378">Hydrolase</keyword>
<feature type="domain" description="USP" evidence="8">
    <location>
        <begin position="598"/>
        <end position="1127"/>
    </location>
</feature>
<comment type="catalytic activity">
    <reaction evidence="1">
        <text>Thiol-dependent hydrolysis of ester, thioester, amide, peptide and isopeptide bonds formed by the C-terminal Gly of ubiquitin (a 76-residue protein attached to proteins as an intracellular targeting signal).</text>
        <dbReference type="EC" id="3.4.19.12"/>
    </reaction>
</comment>